<evidence type="ECO:0000256" key="4">
    <source>
        <dbReference type="ARBA" id="ARBA00022475"/>
    </source>
</evidence>
<dbReference type="PROSITE" id="PS50885">
    <property type="entry name" value="HAMP"/>
    <property type="match status" value="1"/>
</dbReference>
<dbReference type="Gene3D" id="6.10.340.10">
    <property type="match status" value="1"/>
</dbReference>
<evidence type="ECO:0000256" key="11">
    <source>
        <dbReference type="ARBA" id="ARBA00023136"/>
    </source>
</evidence>
<keyword evidence="9 12" id="KW-1133">Transmembrane helix</keyword>
<dbReference type="AlphaFoldDB" id="A0A840BEY3"/>
<feature type="domain" description="HAMP" evidence="14">
    <location>
        <begin position="204"/>
        <end position="255"/>
    </location>
</feature>
<feature type="domain" description="Histidine kinase" evidence="13">
    <location>
        <begin position="262"/>
        <end position="477"/>
    </location>
</feature>
<dbReference type="InterPro" id="IPR036890">
    <property type="entry name" value="HATPase_C_sf"/>
</dbReference>
<dbReference type="InterPro" id="IPR003661">
    <property type="entry name" value="HisK_dim/P_dom"/>
</dbReference>
<keyword evidence="5" id="KW-0597">Phosphoprotein</keyword>
<feature type="transmembrane region" description="Helical" evidence="12">
    <location>
        <begin position="187"/>
        <end position="208"/>
    </location>
</feature>
<dbReference type="RefSeq" id="WP_183631631.1">
    <property type="nucleotide sequence ID" value="NZ_BAABLE010000011.1"/>
</dbReference>
<keyword evidence="8 15" id="KW-0418">Kinase</keyword>
<evidence type="ECO:0000256" key="10">
    <source>
        <dbReference type="ARBA" id="ARBA00023012"/>
    </source>
</evidence>
<comment type="catalytic activity">
    <reaction evidence="1">
        <text>ATP + protein L-histidine = ADP + protein N-phospho-L-histidine.</text>
        <dbReference type="EC" id="2.7.13.3"/>
    </reaction>
</comment>
<dbReference type="InterPro" id="IPR003594">
    <property type="entry name" value="HATPase_dom"/>
</dbReference>
<dbReference type="InterPro" id="IPR003660">
    <property type="entry name" value="HAMP_dom"/>
</dbReference>
<reference evidence="15 16" key="1">
    <citation type="submission" date="2020-08" db="EMBL/GenBank/DDBJ databases">
        <title>Genomic Encyclopedia of Type Strains, Phase IV (KMG-IV): sequencing the most valuable type-strain genomes for metagenomic binning, comparative biology and taxonomic classification.</title>
        <authorList>
            <person name="Goeker M."/>
        </authorList>
    </citation>
    <scope>NUCLEOTIDE SEQUENCE [LARGE SCALE GENOMIC DNA]</scope>
    <source>
        <strain evidence="15 16">DSM 106739</strain>
    </source>
</reference>
<dbReference type="SUPFAM" id="SSF55874">
    <property type="entry name" value="ATPase domain of HSP90 chaperone/DNA topoisomerase II/histidine kinase"/>
    <property type="match status" value="1"/>
</dbReference>
<dbReference type="PANTHER" id="PTHR45436:SF10">
    <property type="entry name" value="HISTIDINE KINASE"/>
    <property type="match status" value="1"/>
</dbReference>
<keyword evidence="7 12" id="KW-0812">Transmembrane</keyword>
<keyword evidence="11 12" id="KW-0472">Membrane</keyword>
<evidence type="ECO:0000256" key="12">
    <source>
        <dbReference type="SAM" id="Phobius"/>
    </source>
</evidence>
<evidence type="ECO:0000256" key="2">
    <source>
        <dbReference type="ARBA" id="ARBA00004651"/>
    </source>
</evidence>
<dbReference type="InterPro" id="IPR036097">
    <property type="entry name" value="HisK_dim/P_sf"/>
</dbReference>
<dbReference type="SUPFAM" id="SSF103190">
    <property type="entry name" value="Sensory domain-like"/>
    <property type="match status" value="1"/>
</dbReference>
<evidence type="ECO:0000313" key="16">
    <source>
        <dbReference type="Proteomes" id="UP000561045"/>
    </source>
</evidence>
<dbReference type="CDD" id="cd06225">
    <property type="entry name" value="HAMP"/>
    <property type="match status" value="1"/>
</dbReference>
<evidence type="ECO:0000256" key="1">
    <source>
        <dbReference type="ARBA" id="ARBA00000085"/>
    </source>
</evidence>
<evidence type="ECO:0000313" key="15">
    <source>
        <dbReference type="EMBL" id="MBB4011243.1"/>
    </source>
</evidence>
<gene>
    <name evidence="15" type="ORF">GGR36_000551</name>
</gene>
<dbReference type="EC" id="2.7.13.3" evidence="3"/>
<sequence>MSLSLRILVGYFVIVGLTGLFALMIVVREVKPSIRETIEESMVDTANLLAALASDELRDGTLAKGRFATQVRAYSQRQIDAPIWHFRKTSLDYRIYVTDAQGIVVFDSEGRAEGMDYSRWNDVARTLKGGYGARSTRTEPNDDASAVFHVAAPVLDAGRVIGVLTVAKPISKVDPIIARSENVITRYGLALVAASLALGLFVTVRLSLAVRRLQRYAREVSEGLHAEVPQSGARELNDLAQAMATMRGKLDGKQYVERYVQALTHELKSPLAAIRGASELLSEPDLPAEERARFAQNVQTQSLRMQSAIERLLLLSRLEARDSAPARLPVPLGALAEACVDARAAVAEQRGIVLDMPPAAEWPTVRGDADLLGFALGNLLDNAIDFSPVGAHVEVGFGVQGPLVMLTVRDHGPGIPDYARERIFERFFSLPRPDGSRHGSGLGLVVAREVAQLHGGQIEVDNADGGGVLARLSLPAS</sequence>
<dbReference type="InterPro" id="IPR029151">
    <property type="entry name" value="Sensor-like_sf"/>
</dbReference>
<dbReference type="PRINTS" id="PR00344">
    <property type="entry name" value="BCTRLSENSOR"/>
</dbReference>
<keyword evidence="16" id="KW-1185">Reference proteome</keyword>
<comment type="subcellular location">
    <subcellularLocation>
        <location evidence="2">Cell membrane</location>
        <topology evidence="2">Multi-pass membrane protein</topology>
    </subcellularLocation>
</comment>
<accession>A0A840BEY3</accession>
<keyword evidence="10" id="KW-0902">Two-component regulatory system</keyword>
<dbReference type="InterPro" id="IPR004358">
    <property type="entry name" value="Sig_transdc_His_kin-like_C"/>
</dbReference>
<dbReference type="Gene3D" id="3.30.565.10">
    <property type="entry name" value="Histidine kinase-like ATPase, C-terminal domain"/>
    <property type="match status" value="1"/>
</dbReference>
<dbReference type="NCBIfam" id="NF008312">
    <property type="entry name" value="PRK11100.1"/>
    <property type="match status" value="1"/>
</dbReference>
<name>A0A840BEY3_9RHOO</name>
<dbReference type="SMART" id="SM00387">
    <property type="entry name" value="HATPase_c"/>
    <property type="match status" value="1"/>
</dbReference>
<dbReference type="CDD" id="cd00082">
    <property type="entry name" value="HisKA"/>
    <property type="match status" value="1"/>
</dbReference>
<evidence type="ECO:0000256" key="3">
    <source>
        <dbReference type="ARBA" id="ARBA00012438"/>
    </source>
</evidence>
<evidence type="ECO:0000256" key="8">
    <source>
        <dbReference type="ARBA" id="ARBA00022777"/>
    </source>
</evidence>
<dbReference type="SUPFAM" id="SSF47384">
    <property type="entry name" value="Homodimeric domain of signal transducing histidine kinase"/>
    <property type="match status" value="1"/>
</dbReference>
<keyword evidence="6 15" id="KW-0808">Transferase</keyword>
<proteinExistence type="predicted"/>
<dbReference type="Pfam" id="PF00512">
    <property type="entry name" value="HisKA"/>
    <property type="match status" value="1"/>
</dbReference>
<dbReference type="EMBL" id="JACIET010000001">
    <property type="protein sequence ID" value="MBB4011243.1"/>
    <property type="molecule type" value="Genomic_DNA"/>
</dbReference>
<dbReference type="PROSITE" id="PS50109">
    <property type="entry name" value="HIS_KIN"/>
    <property type="match status" value="1"/>
</dbReference>
<feature type="transmembrane region" description="Helical" evidence="12">
    <location>
        <begin position="7"/>
        <end position="27"/>
    </location>
</feature>
<dbReference type="InterPro" id="IPR050428">
    <property type="entry name" value="TCS_sensor_his_kinase"/>
</dbReference>
<protein>
    <recommendedName>
        <fullName evidence="3">histidine kinase</fullName>
        <ecNumber evidence="3">2.7.13.3</ecNumber>
    </recommendedName>
</protein>
<dbReference type="Proteomes" id="UP000561045">
    <property type="component" value="Unassembled WGS sequence"/>
</dbReference>
<evidence type="ECO:0000256" key="7">
    <source>
        <dbReference type="ARBA" id="ARBA00022692"/>
    </source>
</evidence>
<dbReference type="GO" id="GO:0000155">
    <property type="term" value="F:phosphorelay sensor kinase activity"/>
    <property type="evidence" value="ECO:0007669"/>
    <property type="project" value="InterPro"/>
</dbReference>
<evidence type="ECO:0000256" key="9">
    <source>
        <dbReference type="ARBA" id="ARBA00022989"/>
    </source>
</evidence>
<dbReference type="Gene3D" id="3.30.450.20">
    <property type="entry name" value="PAS domain"/>
    <property type="match status" value="1"/>
</dbReference>
<dbReference type="SMART" id="SM00388">
    <property type="entry name" value="HisKA"/>
    <property type="match status" value="1"/>
</dbReference>
<dbReference type="PANTHER" id="PTHR45436">
    <property type="entry name" value="SENSOR HISTIDINE KINASE YKOH"/>
    <property type="match status" value="1"/>
</dbReference>
<evidence type="ECO:0000259" key="14">
    <source>
        <dbReference type="PROSITE" id="PS50885"/>
    </source>
</evidence>
<keyword evidence="4" id="KW-1003">Cell membrane</keyword>
<dbReference type="Pfam" id="PF02518">
    <property type="entry name" value="HATPase_c"/>
    <property type="match status" value="1"/>
</dbReference>
<comment type="caution">
    <text evidence="15">The sequence shown here is derived from an EMBL/GenBank/DDBJ whole genome shotgun (WGS) entry which is preliminary data.</text>
</comment>
<evidence type="ECO:0000259" key="13">
    <source>
        <dbReference type="PROSITE" id="PS50109"/>
    </source>
</evidence>
<organism evidence="15 16">
    <name type="scientific">Niveibacterium umoris</name>
    <dbReference type="NCBI Taxonomy" id="1193620"/>
    <lineage>
        <taxon>Bacteria</taxon>
        <taxon>Pseudomonadati</taxon>
        <taxon>Pseudomonadota</taxon>
        <taxon>Betaproteobacteria</taxon>
        <taxon>Rhodocyclales</taxon>
        <taxon>Rhodocyclaceae</taxon>
        <taxon>Niveibacterium</taxon>
    </lineage>
</organism>
<dbReference type="Gene3D" id="1.10.287.130">
    <property type="match status" value="1"/>
</dbReference>
<dbReference type="InterPro" id="IPR005467">
    <property type="entry name" value="His_kinase_dom"/>
</dbReference>
<evidence type="ECO:0000256" key="5">
    <source>
        <dbReference type="ARBA" id="ARBA00022553"/>
    </source>
</evidence>
<dbReference type="GO" id="GO:0005886">
    <property type="term" value="C:plasma membrane"/>
    <property type="evidence" value="ECO:0007669"/>
    <property type="project" value="UniProtKB-SubCell"/>
</dbReference>
<evidence type="ECO:0000256" key="6">
    <source>
        <dbReference type="ARBA" id="ARBA00022679"/>
    </source>
</evidence>